<dbReference type="PROSITE" id="PS00995">
    <property type="entry name" value="TCP1_3"/>
    <property type="match status" value="1"/>
</dbReference>
<dbReference type="Gene3D" id="3.30.260.10">
    <property type="entry name" value="TCP-1-like chaperonin intermediate domain"/>
    <property type="match status" value="1"/>
</dbReference>
<organism evidence="9">
    <name type="scientific">Chlamydomonas euryale</name>
    <dbReference type="NCBI Taxonomy" id="1486919"/>
    <lineage>
        <taxon>Eukaryota</taxon>
        <taxon>Viridiplantae</taxon>
        <taxon>Chlorophyta</taxon>
        <taxon>core chlorophytes</taxon>
        <taxon>Chlorophyceae</taxon>
        <taxon>CS clade</taxon>
        <taxon>Chlamydomonadales</taxon>
        <taxon>Chlamydomonadaceae</taxon>
        <taxon>Chlamydomonas</taxon>
    </lineage>
</organism>
<keyword evidence="3" id="KW-0963">Cytoplasm</keyword>
<dbReference type="GO" id="GO:0051082">
    <property type="term" value="F:unfolded protein binding"/>
    <property type="evidence" value="ECO:0007669"/>
    <property type="project" value="InterPro"/>
</dbReference>
<evidence type="ECO:0000256" key="2">
    <source>
        <dbReference type="ARBA" id="ARBA00008020"/>
    </source>
</evidence>
<keyword evidence="5 8" id="KW-0067">ATP-binding</keyword>
<dbReference type="FunFam" id="3.50.7.10:FF:000004">
    <property type="entry name" value="T-complex protein 1 subunit zeta"/>
    <property type="match status" value="1"/>
</dbReference>
<dbReference type="Pfam" id="PF00118">
    <property type="entry name" value="Cpn60_TCP1"/>
    <property type="match status" value="1"/>
</dbReference>
<keyword evidence="4 8" id="KW-0547">Nucleotide-binding</keyword>
<evidence type="ECO:0000256" key="3">
    <source>
        <dbReference type="ARBA" id="ARBA00022490"/>
    </source>
</evidence>
<dbReference type="InterPro" id="IPR027409">
    <property type="entry name" value="GroEL-like_apical_dom_sf"/>
</dbReference>
<dbReference type="InterPro" id="IPR027410">
    <property type="entry name" value="TCP-1-like_intermed_sf"/>
</dbReference>
<dbReference type="PANTHER" id="PTHR11353">
    <property type="entry name" value="CHAPERONIN"/>
    <property type="match status" value="1"/>
</dbReference>
<evidence type="ECO:0000256" key="1">
    <source>
        <dbReference type="ARBA" id="ARBA00004496"/>
    </source>
</evidence>
<evidence type="ECO:0000256" key="4">
    <source>
        <dbReference type="ARBA" id="ARBA00022741"/>
    </source>
</evidence>
<dbReference type="GO" id="GO:0016887">
    <property type="term" value="F:ATP hydrolysis activity"/>
    <property type="evidence" value="ECO:0007669"/>
    <property type="project" value="InterPro"/>
</dbReference>
<dbReference type="InterPro" id="IPR053374">
    <property type="entry name" value="TCP-1_chaperonin"/>
</dbReference>
<gene>
    <name evidence="9" type="ORF">CEUR00632_LOCUS3109</name>
</gene>
<evidence type="ECO:0000256" key="5">
    <source>
        <dbReference type="ARBA" id="ARBA00022840"/>
    </source>
</evidence>
<protein>
    <recommendedName>
        <fullName evidence="10">T-complex protein 1 subunit zeta</fullName>
    </recommendedName>
</protein>
<dbReference type="NCBIfam" id="NF041083">
    <property type="entry name" value="thermosome_beta"/>
    <property type="match status" value="1"/>
</dbReference>
<proteinExistence type="inferred from homology"/>
<dbReference type="NCBIfam" id="TIGR02347">
    <property type="entry name" value="chap_CCT_zeta"/>
    <property type="match status" value="1"/>
</dbReference>
<dbReference type="InterPro" id="IPR002423">
    <property type="entry name" value="Cpn60/GroEL/TCP-1"/>
</dbReference>
<dbReference type="PROSITE" id="PS00751">
    <property type="entry name" value="TCP1_2"/>
    <property type="match status" value="1"/>
</dbReference>
<reference evidence="9" key="1">
    <citation type="submission" date="2021-01" db="EMBL/GenBank/DDBJ databases">
        <authorList>
            <person name="Corre E."/>
            <person name="Pelletier E."/>
            <person name="Niang G."/>
            <person name="Scheremetjew M."/>
            <person name="Finn R."/>
            <person name="Kale V."/>
            <person name="Holt S."/>
            <person name="Cochrane G."/>
            <person name="Meng A."/>
            <person name="Brown T."/>
            <person name="Cohen L."/>
        </authorList>
    </citation>
    <scope>NUCLEOTIDE SEQUENCE</scope>
    <source>
        <strain evidence="9">CCMP219</strain>
    </source>
</reference>
<dbReference type="InterPro" id="IPR012722">
    <property type="entry name" value="Chap_CCT_zeta"/>
</dbReference>
<dbReference type="GO" id="GO:0005524">
    <property type="term" value="F:ATP binding"/>
    <property type="evidence" value="ECO:0007669"/>
    <property type="project" value="UniProtKB-KW"/>
</dbReference>
<evidence type="ECO:0000256" key="6">
    <source>
        <dbReference type="ARBA" id="ARBA00023186"/>
    </source>
</evidence>
<evidence type="ECO:0000256" key="7">
    <source>
        <dbReference type="ARBA" id="ARBA00024677"/>
    </source>
</evidence>
<dbReference type="GO" id="GO:0005737">
    <property type="term" value="C:cytoplasm"/>
    <property type="evidence" value="ECO:0007669"/>
    <property type="project" value="UniProtKB-SubCell"/>
</dbReference>
<dbReference type="InterPro" id="IPR002194">
    <property type="entry name" value="Chaperonin_TCP-1_CS"/>
</dbReference>
<dbReference type="EMBL" id="HBEC01006876">
    <property type="protein sequence ID" value="CAD8283074.1"/>
    <property type="molecule type" value="Transcribed_RNA"/>
</dbReference>
<comment type="function">
    <text evidence="7">Molecular chaperone; assists the folding of proteins upon ATP hydrolysis. Known to play a role, in vitro, in the folding of actin and tubulin.</text>
</comment>
<dbReference type="InterPro" id="IPR017998">
    <property type="entry name" value="Chaperone_TCP-1"/>
</dbReference>
<dbReference type="CDD" id="cd03342">
    <property type="entry name" value="TCP1_zeta"/>
    <property type="match status" value="1"/>
</dbReference>
<name>A0A7R9YR82_9CHLO</name>
<dbReference type="GO" id="GO:0140662">
    <property type="term" value="F:ATP-dependent protein folding chaperone"/>
    <property type="evidence" value="ECO:0007669"/>
    <property type="project" value="InterPro"/>
</dbReference>
<evidence type="ECO:0008006" key="10">
    <source>
        <dbReference type="Google" id="ProtNLM"/>
    </source>
</evidence>
<evidence type="ECO:0000256" key="8">
    <source>
        <dbReference type="RuleBase" id="RU004187"/>
    </source>
</evidence>
<keyword evidence="6 8" id="KW-0143">Chaperone</keyword>
<dbReference type="FunFam" id="3.30.260.10:FF:000017">
    <property type="entry name" value="T-complex protein 1 subunit zeta"/>
    <property type="match status" value="1"/>
</dbReference>
<dbReference type="SUPFAM" id="SSF54849">
    <property type="entry name" value="GroEL-intermediate domain like"/>
    <property type="match status" value="1"/>
</dbReference>
<dbReference type="FunFam" id="1.10.560.10:FF:000058">
    <property type="entry name" value="T-complex protein 1 subunit zeta"/>
    <property type="match status" value="1"/>
</dbReference>
<evidence type="ECO:0000313" key="9">
    <source>
        <dbReference type="EMBL" id="CAD8283074.1"/>
    </source>
</evidence>
<comment type="similarity">
    <text evidence="2 8">Belongs to the TCP-1 chaperonin family.</text>
</comment>
<dbReference type="InterPro" id="IPR027413">
    <property type="entry name" value="GROEL-like_equatorial_sf"/>
</dbReference>
<dbReference type="Gene3D" id="3.50.7.10">
    <property type="entry name" value="GroEL"/>
    <property type="match status" value="1"/>
</dbReference>
<sequence length="532" mass="58355">MASVKQLNPQAEIMGRHAALFMNINAAKGLYEVMKTNLGPKGTIKMLVDGAGGIKLTKDGNVLLREMQIQNPTAVMIARTAVAQDDVTGDGTTSTVLLIGELMKQAERYLSEGTHPRVLVEGFDAAKTAALEFLETFKSPAEPTDRELLSCVARTSLRTKLHEALADQLTGIVTDAVLMVRKDGEPLDLHMVEIMHMRHKLDQDTALVRGLVLDHGARHAGMPKRLENCFVLTANVSLEYEKSEVNSGFFYSNADQREKLVAAEREYTDERVRRIIDLKRKVCDTPDKTFVLINQKGIDPLSLDLLAKEGIMALRRAKKRNMERLQLACGGAAINSIEELSPDVLGYAGAVYEHELGEEKYTFVEDVRHPHSCTILIKGPNDHTIAQIKDAVRDGLRAITNTLNDGCVVPGAGAFEVGLAHHLRTVTKKTLTGRAKLGVEAFAEALLGFPKILAENSGHEPQEAVIRMQEEFDKGSVVGFDIETGEPLDPVLAGIYDNYSVKKQVLHGAPLVCSQLLLVDEVIRAGINMRRG</sequence>
<dbReference type="SUPFAM" id="SSF48592">
    <property type="entry name" value="GroEL equatorial domain-like"/>
    <property type="match status" value="1"/>
</dbReference>
<dbReference type="PRINTS" id="PR00304">
    <property type="entry name" value="TCOMPLEXTCP1"/>
</dbReference>
<dbReference type="Gene3D" id="1.10.560.10">
    <property type="entry name" value="GroEL-like equatorial domain"/>
    <property type="match status" value="1"/>
</dbReference>
<dbReference type="PROSITE" id="PS00750">
    <property type="entry name" value="TCP1_1"/>
    <property type="match status" value="1"/>
</dbReference>
<accession>A0A7R9YR82</accession>
<dbReference type="SUPFAM" id="SSF52029">
    <property type="entry name" value="GroEL apical domain-like"/>
    <property type="match status" value="1"/>
</dbReference>
<dbReference type="AlphaFoldDB" id="A0A7R9YR82"/>
<comment type="subcellular location">
    <subcellularLocation>
        <location evidence="1">Cytoplasm</location>
    </subcellularLocation>
</comment>